<dbReference type="EMBL" id="CAADFM010000061">
    <property type="protein sequence ID" value="VFK11917.1"/>
    <property type="molecule type" value="Genomic_DNA"/>
</dbReference>
<evidence type="ECO:0000313" key="2">
    <source>
        <dbReference type="EMBL" id="VFK28074.1"/>
    </source>
</evidence>
<evidence type="ECO:0008006" key="3">
    <source>
        <dbReference type="Google" id="ProtNLM"/>
    </source>
</evidence>
<dbReference type="EMBL" id="CAADFP010000057">
    <property type="protein sequence ID" value="VFK28074.1"/>
    <property type="molecule type" value="Genomic_DNA"/>
</dbReference>
<proteinExistence type="predicted"/>
<organism evidence="1">
    <name type="scientific">Candidatus Kentrum sp. LPFa</name>
    <dbReference type="NCBI Taxonomy" id="2126335"/>
    <lineage>
        <taxon>Bacteria</taxon>
        <taxon>Pseudomonadati</taxon>
        <taxon>Pseudomonadota</taxon>
        <taxon>Gammaproteobacteria</taxon>
        <taxon>Candidatus Kentrum</taxon>
    </lineage>
</organism>
<evidence type="ECO:0000313" key="1">
    <source>
        <dbReference type="EMBL" id="VFK11917.1"/>
    </source>
</evidence>
<reference evidence="1" key="1">
    <citation type="submission" date="2019-02" db="EMBL/GenBank/DDBJ databases">
        <authorList>
            <person name="Gruber-Vodicka R. H."/>
            <person name="Seah K. B. B."/>
        </authorList>
    </citation>
    <scope>NUCLEOTIDE SEQUENCE</scope>
    <source>
        <strain evidence="1">BECK_S312</strain>
        <strain evidence="2">BECK_S426</strain>
    </source>
</reference>
<gene>
    <name evidence="1" type="ORF">BECKLPF1236A_GA0070988_1006117</name>
    <name evidence="2" type="ORF">BECKLPF1236C_GA0070990_1005717</name>
</gene>
<sequence>MTLQEKIAAHTGKLPESMQQEVWAFIQSIESCDWQPKKGIDSLSESSPSLPSISALDLALAHGVVGCVKDAPADLSTNKDHMQGYGE</sequence>
<protein>
    <recommendedName>
        <fullName evidence="3">DUF2281 domain-containing protein</fullName>
    </recommendedName>
</protein>
<accession>A0A450W4G5</accession>
<name>A0A450W4G5_9GAMM</name>
<dbReference type="AlphaFoldDB" id="A0A450W4G5"/>